<evidence type="ECO:0000256" key="3">
    <source>
        <dbReference type="ARBA" id="ARBA00022449"/>
    </source>
</evidence>
<reference evidence="10 11" key="1">
    <citation type="journal article" date="2019" name="Nat. Med.">
        <title>A library of human gut bacterial isolates paired with longitudinal multiomics data enables mechanistic microbiome research.</title>
        <authorList>
            <person name="Poyet M."/>
            <person name="Groussin M."/>
            <person name="Gibbons S.M."/>
            <person name="Avila-Pacheco J."/>
            <person name="Jiang X."/>
            <person name="Kearney S.M."/>
            <person name="Perrotta A.R."/>
            <person name="Berdy B."/>
            <person name="Zhao S."/>
            <person name="Lieberman T.D."/>
            <person name="Swanson P.K."/>
            <person name="Smith M."/>
            <person name="Roesemann S."/>
            <person name="Alexander J.E."/>
            <person name="Rich S.A."/>
            <person name="Livny J."/>
            <person name="Vlamakis H."/>
            <person name="Clish C."/>
            <person name="Bullock K."/>
            <person name="Deik A."/>
            <person name="Scott J."/>
            <person name="Pierce K.A."/>
            <person name="Xavier R.J."/>
            <person name="Alm E.J."/>
        </authorList>
    </citation>
    <scope>NUCLEOTIDE SEQUENCE [LARGE SCALE GENOMIC DNA]</scope>
    <source>
        <strain evidence="10 11">BIOML-A2</strain>
    </source>
</reference>
<evidence type="ECO:0000256" key="7">
    <source>
        <dbReference type="ARBA" id="ARBA00023065"/>
    </source>
</evidence>
<dbReference type="GO" id="GO:0006811">
    <property type="term" value="P:monoatomic ion transport"/>
    <property type="evidence" value="ECO:0007669"/>
    <property type="project" value="UniProtKB-KW"/>
</dbReference>
<dbReference type="InterPro" id="IPR048279">
    <property type="entry name" value="MdtK-like"/>
</dbReference>
<name>A0A6I3S2Y3_9BURK</name>
<comment type="caution">
    <text evidence="10">The sequence shown here is derived from an EMBL/GenBank/DDBJ whole genome shotgun (WGS) entry which is preliminary data.</text>
</comment>
<proteinExistence type="predicted"/>
<evidence type="ECO:0000313" key="10">
    <source>
        <dbReference type="EMBL" id="MTU42112.1"/>
    </source>
</evidence>
<keyword evidence="8" id="KW-0472">Membrane</keyword>
<accession>A0A6I3S2Y3</accession>
<sequence length="463" mass="50189">MSTRILSRLQPPDTSYWAIIKLSLPVWISNVAIVGGATLDTLMTGHLGSTDLAAVAIGLAVSVSVFVALVGVMQGLSPIAGHHYGAGHHERIGFELHQTIWLAILLAIIGMGLMCYTPMWMTLTNSTGRVAEIATNFLLINAIGLPAAMAGRAYMAMNAAVSRPKVAMWIALSMLAVKAVTNYIFIFGWAFIPSFGGAGCAISSTINAFLSLFLYWVIWHYDSFYAKMRQKRISMPNRKALTNLLKLGIPIGLSAFFEVTSFTFMTIFISRLGADVVSAHQIVANLTSLFYMAPLAIGVTSSVLVSQSLGANSPETARMATYKCLKFCICLAVFVSALLYFCKYFFVGLYTSDLDVIKVSTYLIGFASIYHVFDAVNCVGSFSMRGYRITFLPMIIYGVFLWGLGLGLGSILTFTDYLSPAPMGAAGYWTAITIGLTLSGIIVGLCAVYVARAFAHGHKVWLR</sequence>
<evidence type="ECO:0000256" key="1">
    <source>
        <dbReference type="ARBA" id="ARBA00004429"/>
    </source>
</evidence>
<dbReference type="RefSeq" id="WP_021867455.1">
    <property type="nucleotide sequence ID" value="NZ_CATZZG010000010.1"/>
</dbReference>
<keyword evidence="2" id="KW-0813">Transport</keyword>
<evidence type="ECO:0000256" key="8">
    <source>
        <dbReference type="ARBA" id="ARBA00023136"/>
    </source>
</evidence>
<keyword evidence="6" id="KW-1133">Transmembrane helix</keyword>
<evidence type="ECO:0000256" key="6">
    <source>
        <dbReference type="ARBA" id="ARBA00022989"/>
    </source>
</evidence>
<evidence type="ECO:0000256" key="2">
    <source>
        <dbReference type="ARBA" id="ARBA00022448"/>
    </source>
</evidence>
<dbReference type="PANTHER" id="PTHR43298:SF2">
    <property type="entry name" value="FMN_FAD EXPORTER YEEO-RELATED"/>
    <property type="match status" value="1"/>
</dbReference>
<evidence type="ECO:0000256" key="5">
    <source>
        <dbReference type="ARBA" id="ARBA00022692"/>
    </source>
</evidence>
<dbReference type="InterPro" id="IPR050222">
    <property type="entry name" value="MATE_MdtK"/>
</dbReference>
<dbReference type="GO" id="GO:0042910">
    <property type="term" value="F:xenobiotic transmembrane transporter activity"/>
    <property type="evidence" value="ECO:0007669"/>
    <property type="project" value="InterPro"/>
</dbReference>
<evidence type="ECO:0000256" key="9">
    <source>
        <dbReference type="ARBA" id="ARBA00031636"/>
    </source>
</evidence>
<dbReference type="Pfam" id="PF01554">
    <property type="entry name" value="MatE"/>
    <property type="match status" value="2"/>
</dbReference>
<keyword evidence="7" id="KW-0406">Ion transport</keyword>
<dbReference type="CDD" id="cd13131">
    <property type="entry name" value="MATE_NorM_like"/>
    <property type="match status" value="1"/>
</dbReference>
<protein>
    <recommendedName>
        <fullName evidence="9">Multidrug-efflux transporter</fullName>
    </recommendedName>
</protein>
<keyword evidence="3" id="KW-0050">Antiport</keyword>
<dbReference type="NCBIfam" id="TIGR00797">
    <property type="entry name" value="matE"/>
    <property type="match status" value="1"/>
</dbReference>
<keyword evidence="5" id="KW-0812">Transmembrane</keyword>
<dbReference type="PIRSF" id="PIRSF006603">
    <property type="entry name" value="DinF"/>
    <property type="match status" value="1"/>
</dbReference>
<dbReference type="EMBL" id="WNCL01000001">
    <property type="protein sequence ID" value="MTU42112.1"/>
    <property type="molecule type" value="Genomic_DNA"/>
</dbReference>
<comment type="subcellular location">
    <subcellularLocation>
        <location evidence="1">Cell inner membrane</location>
        <topology evidence="1">Multi-pass membrane protein</topology>
    </subcellularLocation>
</comment>
<dbReference type="AlphaFoldDB" id="A0A6I3S2Y3"/>
<gene>
    <name evidence="10" type="ORF">GMD42_00415</name>
</gene>
<dbReference type="GO" id="GO:0005886">
    <property type="term" value="C:plasma membrane"/>
    <property type="evidence" value="ECO:0007669"/>
    <property type="project" value="UniProtKB-SubCell"/>
</dbReference>
<dbReference type="GO" id="GO:0015297">
    <property type="term" value="F:antiporter activity"/>
    <property type="evidence" value="ECO:0007669"/>
    <property type="project" value="UniProtKB-KW"/>
</dbReference>
<evidence type="ECO:0000256" key="4">
    <source>
        <dbReference type="ARBA" id="ARBA00022475"/>
    </source>
</evidence>
<dbReference type="Proteomes" id="UP000462362">
    <property type="component" value="Unassembled WGS sequence"/>
</dbReference>
<dbReference type="InterPro" id="IPR002528">
    <property type="entry name" value="MATE_fam"/>
</dbReference>
<organism evidence="10 11">
    <name type="scientific">Parasutterella excrementihominis</name>
    <dbReference type="NCBI Taxonomy" id="487175"/>
    <lineage>
        <taxon>Bacteria</taxon>
        <taxon>Pseudomonadati</taxon>
        <taxon>Pseudomonadota</taxon>
        <taxon>Betaproteobacteria</taxon>
        <taxon>Burkholderiales</taxon>
        <taxon>Sutterellaceae</taxon>
        <taxon>Parasutterella</taxon>
    </lineage>
</organism>
<dbReference type="PANTHER" id="PTHR43298">
    <property type="entry name" value="MULTIDRUG RESISTANCE PROTEIN NORM-RELATED"/>
    <property type="match status" value="1"/>
</dbReference>
<evidence type="ECO:0000313" key="11">
    <source>
        <dbReference type="Proteomes" id="UP000462362"/>
    </source>
</evidence>
<keyword evidence="4" id="KW-1003">Cell membrane</keyword>